<dbReference type="Pfam" id="PF03120">
    <property type="entry name" value="OB_DNA_ligase"/>
    <property type="match status" value="1"/>
</dbReference>
<sequence>MKLSEMKELYVRAKWAYYNEEKEIISDPEFDHLEDQLRKRAPDWKELDQTGVRIADEKEAVELVHFMPSLEKAYPEDVPKFAKREPSTTKYFGMSKLDGTSLQLVYKGRKPRMLITRGDGEVGRDVSYLIPKLVEYKRIPATIPTKAQTVLRLEALMADEKFQKKYSKQAAGENGFENARAMVNGLFNRSWSSRALKDVSLVVLGIYPNADETLLLRSLKNADTWGFEVVTYGRLDKLDAAYLTEQLNKARYLSPYRLDGFVVSPVDFVMDYDSADKPKRMFAFKVNDEANADVVEVIAIQWKKTRLGRWQPKIKIKPIEIDGVTVTQATAHNATWMKEKGIGVGALVRILRSGDVIPKIVGTVKRAAWTPPPGPYEFRGRFVYALDNDTTVTDVRRLHFFCTTLGIEQFAEKSLAKLYDMGITTTDKLVQVATQPLPSAFEAGCIAEFGKAQWPKMMRELKRVLCAPVSLKSLMVASGCFTEGGMGVRKLAQLEEAGMSMKTLCNLDRHGIWNEVGKIRGFKHATIEVLVKGVYEFRKWYRPLKGMIKIDGDLPQKKQASGTKLAGVNVAWTSYRSKDEEAKVESLGGTVVPYGSKMTVLLYREGAKFVGKIEKAGSKAMTWAQFTTKYLT</sequence>
<dbReference type="SMART" id="SM00532">
    <property type="entry name" value="LIGANc"/>
    <property type="match status" value="1"/>
</dbReference>
<dbReference type="InterPro" id="IPR013839">
    <property type="entry name" value="DNAligase_adenylation"/>
</dbReference>
<dbReference type="EMBL" id="MK552141">
    <property type="protein sequence ID" value="QBQ74496.1"/>
    <property type="molecule type" value="Genomic_DNA"/>
</dbReference>
<dbReference type="Gene3D" id="2.40.50.140">
    <property type="entry name" value="Nucleic acid-binding proteins"/>
    <property type="match status" value="1"/>
</dbReference>
<name>A0A482MLX1_9CAUD</name>
<dbReference type="GO" id="GO:0006281">
    <property type="term" value="P:DNA repair"/>
    <property type="evidence" value="ECO:0007669"/>
    <property type="project" value="InterPro"/>
</dbReference>
<dbReference type="GO" id="GO:0006260">
    <property type="term" value="P:DNA replication"/>
    <property type="evidence" value="ECO:0007669"/>
    <property type="project" value="UniProtKB-KW"/>
</dbReference>
<evidence type="ECO:0000313" key="8">
    <source>
        <dbReference type="Proteomes" id="UP000301424"/>
    </source>
</evidence>
<accession>A0A482MLX1</accession>
<comment type="catalytic activity">
    <reaction evidence="5">
        <text>NAD(+) + (deoxyribonucleotide)n-3'-hydroxyl + 5'-phospho-(deoxyribonucleotide)m = (deoxyribonucleotide)n+m + AMP + beta-nicotinamide D-nucleotide.</text>
        <dbReference type="EC" id="6.5.1.2"/>
    </reaction>
</comment>
<evidence type="ECO:0000256" key="2">
    <source>
        <dbReference type="ARBA" id="ARBA00022598"/>
    </source>
</evidence>
<dbReference type="EC" id="6.5.1.2" evidence="1"/>
<dbReference type="InterPro" id="IPR012340">
    <property type="entry name" value="NA-bd_OB-fold"/>
</dbReference>
<dbReference type="Gene3D" id="3.30.470.30">
    <property type="entry name" value="DNA ligase/mRNA capping enzyme"/>
    <property type="match status" value="1"/>
</dbReference>
<protein>
    <recommendedName>
        <fullName evidence="1">DNA ligase (NAD(+))</fullName>
        <ecNumber evidence="1">6.5.1.2</ecNumber>
    </recommendedName>
</protein>
<dbReference type="InterPro" id="IPR013840">
    <property type="entry name" value="DNAligase_N"/>
</dbReference>
<gene>
    <name evidence="7" type="ORF">BcepSauron_116</name>
</gene>
<evidence type="ECO:0000256" key="4">
    <source>
        <dbReference type="ARBA" id="ARBA00023027"/>
    </source>
</evidence>
<evidence type="ECO:0000256" key="5">
    <source>
        <dbReference type="ARBA" id="ARBA00034005"/>
    </source>
</evidence>
<organism evidence="7 8">
    <name type="scientific">Burkholderia phage BcepSauron</name>
    <dbReference type="NCBI Taxonomy" id="2530033"/>
    <lineage>
        <taxon>Viruses</taxon>
        <taxon>Duplodnaviria</taxon>
        <taxon>Heunggongvirae</taxon>
        <taxon>Uroviricota</taxon>
        <taxon>Caudoviricetes</taxon>
        <taxon>Sarumanvirus</taxon>
        <taxon>Sarumanvirus bcepsauron</taxon>
    </lineage>
</organism>
<evidence type="ECO:0000313" key="7">
    <source>
        <dbReference type="EMBL" id="QBQ74496.1"/>
    </source>
</evidence>
<dbReference type="Proteomes" id="UP000301424">
    <property type="component" value="Segment"/>
</dbReference>
<dbReference type="SUPFAM" id="SSF56091">
    <property type="entry name" value="DNA ligase/mRNA capping enzyme, catalytic domain"/>
    <property type="match status" value="1"/>
</dbReference>
<proteinExistence type="predicted"/>
<reference evidence="7 8" key="1">
    <citation type="submission" date="2019-02" db="EMBL/GenBank/DDBJ databases">
        <title>Complete genome sequence of Burkholderia cenocepacia phage BcepSauron.</title>
        <authorList>
            <person name="Park K."/>
            <person name="Gonzalez C."/>
            <person name="Liu M."/>
            <person name="Gill J."/>
        </authorList>
    </citation>
    <scope>NUCLEOTIDE SEQUENCE [LARGE SCALE GENOMIC DNA]</scope>
</reference>
<keyword evidence="8" id="KW-1185">Reference proteome</keyword>
<evidence type="ECO:0000256" key="3">
    <source>
        <dbReference type="ARBA" id="ARBA00022705"/>
    </source>
</evidence>
<evidence type="ECO:0000259" key="6">
    <source>
        <dbReference type="SMART" id="SM00532"/>
    </source>
</evidence>
<dbReference type="InterPro" id="IPR004150">
    <property type="entry name" value="NAD_DNA_ligase_OB"/>
</dbReference>
<evidence type="ECO:0000256" key="1">
    <source>
        <dbReference type="ARBA" id="ARBA00012722"/>
    </source>
</evidence>
<keyword evidence="4" id="KW-0520">NAD</keyword>
<dbReference type="GO" id="GO:0003911">
    <property type="term" value="F:DNA ligase (NAD+) activity"/>
    <property type="evidence" value="ECO:0007669"/>
    <property type="project" value="UniProtKB-EC"/>
</dbReference>
<dbReference type="SUPFAM" id="SSF50249">
    <property type="entry name" value="Nucleic acid-binding proteins"/>
    <property type="match status" value="1"/>
</dbReference>
<keyword evidence="2 7" id="KW-0436">Ligase</keyword>
<feature type="domain" description="NAD-dependent DNA ligase N-terminal" evidence="6">
    <location>
        <begin position="2"/>
        <end position="415"/>
    </location>
</feature>
<keyword evidence="3" id="KW-0235">DNA replication</keyword>
<dbReference type="Pfam" id="PF01653">
    <property type="entry name" value="DNA_ligase_aden"/>
    <property type="match status" value="1"/>
</dbReference>